<feature type="transmembrane region" description="Helical" evidence="1">
    <location>
        <begin position="78"/>
        <end position="99"/>
    </location>
</feature>
<feature type="transmembrane region" description="Helical" evidence="1">
    <location>
        <begin position="105"/>
        <end position="126"/>
    </location>
</feature>
<dbReference type="EMBL" id="FOTS01000024">
    <property type="protein sequence ID" value="SFL88971.1"/>
    <property type="molecule type" value="Genomic_DNA"/>
</dbReference>
<evidence type="ECO:0000256" key="1">
    <source>
        <dbReference type="SAM" id="Phobius"/>
    </source>
</evidence>
<evidence type="ECO:0000313" key="2">
    <source>
        <dbReference type="EMBL" id="SFL88971.1"/>
    </source>
</evidence>
<keyword evidence="1" id="KW-0812">Transmembrane</keyword>
<keyword evidence="1" id="KW-1133">Transmembrane helix</keyword>
<keyword evidence="1" id="KW-0472">Membrane</keyword>
<dbReference type="AlphaFoldDB" id="A0A1I4LDF6"/>
<gene>
    <name evidence="2" type="ORF">SAMN04490355_102411</name>
</gene>
<evidence type="ECO:0000313" key="3">
    <source>
        <dbReference type="Proteomes" id="UP000199520"/>
    </source>
</evidence>
<organism evidence="2 3">
    <name type="scientific">Pelosinus propionicus DSM 13327</name>
    <dbReference type="NCBI Taxonomy" id="1123291"/>
    <lineage>
        <taxon>Bacteria</taxon>
        <taxon>Bacillati</taxon>
        <taxon>Bacillota</taxon>
        <taxon>Negativicutes</taxon>
        <taxon>Selenomonadales</taxon>
        <taxon>Sporomusaceae</taxon>
        <taxon>Pelosinus</taxon>
    </lineage>
</organism>
<dbReference type="OrthoDB" id="1683367at2"/>
<proteinExistence type="predicted"/>
<reference evidence="3" key="1">
    <citation type="submission" date="2016-10" db="EMBL/GenBank/DDBJ databases">
        <authorList>
            <person name="Varghese N."/>
            <person name="Submissions S."/>
        </authorList>
    </citation>
    <scope>NUCLEOTIDE SEQUENCE [LARGE SCALE GENOMIC DNA]</scope>
    <source>
        <strain evidence="3">DSM 13327</strain>
    </source>
</reference>
<dbReference type="STRING" id="1123291.SAMN04490355_102411"/>
<name>A0A1I4LDF6_9FIRM</name>
<feature type="transmembrane region" description="Helical" evidence="1">
    <location>
        <begin position="45"/>
        <end position="66"/>
    </location>
</feature>
<accession>A0A1I4LDF6</accession>
<evidence type="ECO:0008006" key="4">
    <source>
        <dbReference type="Google" id="ProtNLM"/>
    </source>
</evidence>
<sequence>MAYVIGCLMAALSFLLNKLLLKYVGIKAVISYSPVVEEVTKSLCSYYLAADILVTHVVFGMLEAGYDWYNAADGQRGKWAALASIGGHTLFGCLTLFGLYISSSIWVAIFMASCVHVVWNVTLIRFSSS</sequence>
<protein>
    <recommendedName>
        <fullName evidence="4">CAAX protease self-immunity</fullName>
    </recommendedName>
</protein>
<dbReference type="Proteomes" id="UP000199520">
    <property type="component" value="Unassembled WGS sequence"/>
</dbReference>
<keyword evidence="3" id="KW-1185">Reference proteome</keyword>
<dbReference type="RefSeq" id="WP_090938215.1">
    <property type="nucleotide sequence ID" value="NZ_FOTS01000024.1"/>
</dbReference>